<dbReference type="EMBL" id="JAVRRD010000002">
    <property type="protein sequence ID" value="KAK5062992.1"/>
    <property type="molecule type" value="Genomic_DNA"/>
</dbReference>
<feature type="compositionally biased region" description="Pro residues" evidence="1">
    <location>
        <begin position="1054"/>
        <end position="1064"/>
    </location>
</feature>
<dbReference type="InterPro" id="IPR057678">
    <property type="entry name" value="DUF7918"/>
</dbReference>
<evidence type="ECO:0000313" key="3">
    <source>
        <dbReference type="EMBL" id="KAK5062992.1"/>
    </source>
</evidence>
<dbReference type="PANTHER" id="PTHR36223:SF1">
    <property type="entry name" value="TRANSCRIPTION ELONGATION FACTOR EAF N-TERMINAL DOMAIN-CONTAINING PROTEIN"/>
    <property type="match status" value="1"/>
</dbReference>
<protein>
    <recommendedName>
        <fullName evidence="2">DUF7918 domain-containing protein</fullName>
    </recommendedName>
</protein>
<feature type="compositionally biased region" description="Low complexity" evidence="1">
    <location>
        <begin position="620"/>
        <end position="647"/>
    </location>
</feature>
<reference evidence="3 4" key="1">
    <citation type="submission" date="2023-08" db="EMBL/GenBank/DDBJ databases">
        <title>Black Yeasts Isolated from many extreme environments.</title>
        <authorList>
            <person name="Coleine C."/>
            <person name="Stajich J.E."/>
            <person name="Selbmann L."/>
        </authorList>
    </citation>
    <scope>NUCLEOTIDE SEQUENCE [LARGE SCALE GENOMIC DNA]</scope>
    <source>
        <strain evidence="3 4">CCFEE 5792</strain>
    </source>
</reference>
<keyword evidence="4" id="KW-1185">Reference proteome</keyword>
<dbReference type="RefSeq" id="XP_064711264.1">
    <property type="nucleotide sequence ID" value="XM_064848640.1"/>
</dbReference>
<dbReference type="PANTHER" id="PTHR36223">
    <property type="entry name" value="BETA-LACTAMASE-TYPE TRANSPEPTIDASE FOLD DOMAIN CONTAINING PROTEIN"/>
    <property type="match status" value="1"/>
</dbReference>
<dbReference type="Proteomes" id="UP001358417">
    <property type="component" value="Unassembled WGS sequence"/>
</dbReference>
<name>A0AAV9NP67_9EURO</name>
<feature type="compositionally biased region" description="Basic and acidic residues" evidence="1">
    <location>
        <begin position="318"/>
        <end position="328"/>
    </location>
</feature>
<feature type="compositionally biased region" description="Low complexity" evidence="1">
    <location>
        <begin position="546"/>
        <end position="613"/>
    </location>
</feature>
<sequence>MPTLKDLACVIQWANTGSPFPEYATQYGDSVVETYIAIPSHPQAFTIRLTSRRFICEGLAMIVYIDGNYQCNRNRVNLQPHKKDLPQDRSEVDFIVRQKEKPMGDGTYMGREWRFDDHNIVSTLPPGVNQRHFDELGTIEVLVLRCKASNPIQAEMSSPSSGEHSLLHFDDLNPTEEVANQAGPTNGPLIDDQELEQEDAGLGGLFGLFDGPSDYPPGSYGRHLPPPSNGYQPQIWPQLGNAYERYDPHRSAGPPYAPQQGPSQLHYYRPEPEPINVSRQKTFTRERYPPHQGADYGPGGPNRRAHFDHANPNIPPEPHYDHIPHQPDRPTWQGNPPNAYDRVTSEYQRPQTHLRTPNTHADYALPSDNHYTYDAETRAYHGYPAHSQMNGGEWPADGHGRMPLHPSAYLGHPGYQHIQSFGHQPRYAHRPPNHPAFHVQQGPWVAAQPPMHPQPIPIVIPPSLIPIPHPVTGVPICPAPNPAPFFPTPPTPWFGQPSVDQSVPQHTSGGEAATNIVNTSGADVPRSGATGNNDSSAAPDAWGNPSNDQNTTANTNSNNTQTNNGDDWNNNSGGQTNDGNGWANTANDTANNNQNANGDEWANANNDNSNQDNNGDEWANVNNDNSNQNTNGDGWGNTNNDNTNQNESGGGWGNDNSNQNNNENGWDTSNENQNSNEQNWDNNKDATQNNTGGGWADNGQDSKPQPDNWNDNQATNTNDNAVSTLTPVNNGLRSLYGPHGAYLTPKVFADDVPADAEEEPRYDVPQAIAKDRGTSKQVQPGKGYIYNKKRCAPIYIDTMDEPYARFVFKYRTKEQIKSETGIEITAEPTGDEHFNALEQLDKAELIQMVLRAKGALGGQIPAPSPKDTTVETPLILFEQVPVAPPEVPFLKYSLPPGRAVSSPGLGIKTGTSNNSSNQQSSADQNWGSSGNNNNNTNGNGWDNNDSGGGASGWNDSPANNDNNNNNNSGGGAGWDGQQESNDATTKPNGQSNTGKPKAQEEADETAKYIASMATAAGPVALDWSTPTAAPKIQTIGSGVVGGGTTSVSYSNDKPPTPPLKPCSPPMQSSGDWGMGPPLEDEAPTGVVSGW</sequence>
<feature type="compositionally biased region" description="Polar residues" evidence="1">
    <location>
        <begin position="498"/>
        <end position="508"/>
    </location>
</feature>
<feature type="region of interest" description="Disordered" evidence="1">
    <location>
        <begin position="903"/>
        <end position="1004"/>
    </location>
</feature>
<comment type="caution">
    <text evidence="3">The sequence shown here is derived from an EMBL/GenBank/DDBJ whole genome shotgun (WGS) entry which is preliminary data.</text>
</comment>
<feature type="region of interest" description="Disordered" evidence="1">
    <location>
        <begin position="487"/>
        <end position="726"/>
    </location>
</feature>
<feature type="compositionally biased region" description="Low complexity" evidence="1">
    <location>
        <begin position="654"/>
        <end position="681"/>
    </location>
</feature>
<dbReference type="GeneID" id="89973246"/>
<evidence type="ECO:0000259" key="2">
    <source>
        <dbReference type="Pfam" id="PF25534"/>
    </source>
</evidence>
<feature type="domain" description="DUF7918" evidence="2">
    <location>
        <begin position="17"/>
        <end position="155"/>
    </location>
</feature>
<organism evidence="3 4">
    <name type="scientific">Exophiala bonariae</name>
    <dbReference type="NCBI Taxonomy" id="1690606"/>
    <lineage>
        <taxon>Eukaryota</taxon>
        <taxon>Fungi</taxon>
        <taxon>Dikarya</taxon>
        <taxon>Ascomycota</taxon>
        <taxon>Pezizomycotina</taxon>
        <taxon>Eurotiomycetes</taxon>
        <taxon>Chaetothyriomycetidae</taxon>
        <taxon>Chaetothyriales</taxon>
        <taxon>Herpotrichiellaceae</taxon>
        <taxon>Exophiala</taxon>
    </lineage>
</organism>
<feature type="compositionally biased region" description="Low complexity" evidence="1">
    <location>
        <begin position="952"/>
        <end position="967"/>
    </location>
</feature>
<dbReference type="AlphaFoldDB" id="A0AAV9NP67"/>
<gene>
    <name evidence="3" type="ORF">LTR84_005068</name>
</gene>
<feature type="region of interest" description="Disordered" evidence="1">
    <location>
        <begin position="244"/>
        <end position="338"/>
    </location>
</feature>
<feature type="compositionally biased region" description="Low complexity" evidence="1">
    <location>
        <begin position="912"/>
        <end position="945"/>
    </location>
</feature>
<accession>A0AAV9NP67</accession>
<feature type="compositionally biased region" description="Polar residues" evidence="1">
    <location>
        <begin position="977"/>
        <end position="994"/>
    </location>
</feature>
<evidence type="ECO:0000256" key="1">
    <source>
        <dbReference type="SAM" id="MobiDB-lite"/>
    </source>
</evidence>
<dbReference type="Pfam" id="PF25534">
    <property type="entry name" value="DUF7918"/>
    <property type="match status" value="1"/>
</dbReference>
<feature type="region of interest" description="Disordered" evidence="1">
    <location>
        <begin position="1036"/>
        <end position="1090"/>
    </location>
</feature>
<proteinExistence type="predicted"/>
<evidence type="ECO:0000313" key="4">
    <source>
        <dbReference type="Proteomes" id="UP001358417"/>
    </source>
</evidence>
<feature type="compositionally biased region" description="Low complexity" evidence="1">
    <location>
        <begin position="707"/>
        <end position="721"/>
    </location>
</feature>